<dbReference type="InterPro" id="IPR003494">
    <property type="entry name" value="SHS2_FtsA"/>
</dbReference>
<dbReference type="Pfam" id="PF11104">
    <property type="entry name" value="PilM_2"/>
    <property type="match status" value="1"/>
</dbReference>
<dbReference type="PANTHER" id="PTHR32432:SF3">
    <property type="entry name" value="ETHANOLAMINE UTILIZATION PROTEIN EUTJ"/>
    <property type="match status" value="1"/>
</dbReference>
<evidence type="ECO:0000313" key="2">
    <source>
        <dbReference type="EMBL" id="MFK4754489.1"/>
    </source>
</evidence>
<evidence type="ECO:0000313" key="3">
    <source>
        <dbReference type="Proteomes" id="UP001620597"/>
    </source>
</evidence>
<accession>A0ABW8NNC4</accession>
<name>A0ABW8NNC4_9GAMM</name>
<dbReference type="EMBL" id="JBBKTX010000032">
    <property type="protein sequence ID" value="MFK4754489.1"/>
    <property type="molecule type" value="Genomic_DNA"/>
</dbReference>
<gene>
    <name evidence="2" type="ORF">WG929_18945</name>
</gene>
<dbReference type="Gene3D" id="3.30.1490.300">
    <property type="match status" value="1"/>
</dbReference>
<proteinExistence type="predicted"/>
<dbReference type="InterPro" id="IPR005883">
    <property type="entry name" value="PilM"/>
</dbReference>
<dbReference type="PIRSF" id="PIRSF019169">
    <property type="entry name" value="PilM"/>
    <property type="match status" value="1"/>
</dbReference>
<dbReference type="SMART" id="SM00842">
    <property type="entry name" value="FtsA"/>
    <property type="match status" value="1"/>
</dbReference>
<organism evidence="2 3">
    <name type="scientific">Oceanobacter antarcticus</name>
    <dbReference type="NCBI Taxonomy" id="3133425"/>
    <lineage>
        <taxon>Bacteria</taxon>
        <taxon>Pseudomonadati</taxon>
        <taxon>Pseudomonadota</taxon>
        <taxon>Gammaproteobacteria</taxon>
        <taxon>Oceanospirillales</taxon>
        <taxon>Oceanospirillaceae</taxon>
        <taxon>Oceanobacter</taxon>
    </lineage>
</organism>
<protein>
    <submittedName>
        <fullName evidence="2">Pilus assembly protein PilM</fullName>
    </submittedName>
</protein>
<dbReference type="Gene3D" id="3.30.420.40">
    <property type="match status" value="2"/>
</dbReference>
<dbReference type="CDD" id="cd24049">
    <property type="entry name" value="ASKHA_NBD_PilM"/>
    <property type="match status" value="1"/>
</dbReference>
<evidence type="ECO:0000259" key="1">
    <source>
        <dbReference type="SMART" id="SM00842"/>
    </source>
</evidence>
<dbReference type="InterPro" id="IPR043129">
    <property type="entry name" value="ATPase_NBD"/>
</dbReference>
<dbReference type="PANTHER" id="PTHR32432">
    <property type="entry name" value="CELL DIVISION PROTEIN FTSA-RELATED"/>
    <property type="match status" value="1"/>
</dbReference>
<dbReference type="InterPro" id="IPR050696">
    <property type="entry name" value="FtsA/MreB"/>
</dbReference>
<keyword evidence="3" id="KW-1185">Reference proteome</keyword>
<dbReference type="NCBIfam" id="TIGR01175">
    <property type="entry name" value="pilM"/>
    <property type="match status" value="1"/>
</dbReference>
<dbReference type="Proteomes" id="UP001620597">
    <property type="component" value="Unassembled WGS sequence"/>
</dbReference>
<dbReference type="SUPFAM" id="SSF53067">
    <property type="entry name" value="Actin-like ATPase domain"/>
    <property type="match status" value="2"/>
</dbReference>
<reference evidence="2 3" key="1">
    <citation type="submission" date="2024-03" db="EMBL/GenBank/DDBJ databases">
        <title>High-quality draft genome sequence of Oceanobacter sp. wDCs-4.</title>
        <authorList>
            <person name="Dong C."/>
        </authorList>
    </citation>
    <scope>NUCLEOTIDE SEQUENCE [LARGE SCALE GENOMIC DNA]</scope>
    <source>
        <strain evidence="3">wDCs-4</strain>
    </source>
</reference>
<dbReference type="RefSeq" id="WP_416207342.1">
    <property type="nucleotide sequence ID" value="NZ_JBBKTX010000032.1"/>
</dbReference>
<feature type="domain" description="SHS2" evidence="1">
    <location>
        <begin position="26"/>
        <end position="193"/>
    </location>
</feature>
<comment type="caution">
    <text evidence="2">The sequence shown here is derived from an EMBL/GenBank/DDBJ whole genome shotgun (WGS) entry which is preliminary data.</text>
</comment>
<sequence length="367" mass="39852">MLSQVLDFQGDFVVLANLFGKKGKALLGVDISSTSVKVLELSRSDSGYRVEAYAAETLPAGAIVEQNIHNDEEVGEAIKRALTKSRSGAKRAALAVAGSSVITKIIQMSANLSEAEMDLQIRAEADQYIPYPLEEVSLDWEVQQGLAGNDEIAQVLLAACRSDTVERRKDAVEYADLEAVVVDIEAYCTERAFELIRDHLEGDTNEAVAIIDIGATMTTLSVLHNGVSIYTREQLFGGRQLVDDIMRRYSMSEPEAAAARDGDGLPSDYEEELLEPFRNAVVQQISRSLQFFFSSSQFNEVDCLVLAGGTASLTGLVEKVQDDMGLPTLVANPFRDMAVSSRVNVKLLSNDAPSLLVACGLAMRGFN</sequence>